<evidence type="ECO:0000313" key="2">
    <source>
        <dbReference type="Proteomes" id="UP000001542"/>
    </source>
</evidence>
<sequence length="192" mass="22238">MFTLISVAAAYSRHNHRHDRIETNGIVRVERWVEKSPMKVLEASGNTDIKEYYTNNPDFILSLQSTYPNIDAQAISNKMKFSSRSNTVYYKINFVGEATSKVRTSTLDGTQVAFRKEDGGLFHIVVTDSHARGSVEAWEIEHERKYVKIFGTKIPEHHHIDPRWRPLNPDEINQVKNILQEKLAKFESNPFY</sequence>
<protein>
    <submittedName>
        <fullName evidence="1">Uncharacterized protein</fullName>
    </submittedName>
</protein>
<dbReference type="InParanoid" id="A2DMI8"/>
<dbReference type="RefSeq" id="XP_001579401.1">
    <property type="nucleotide sequence ID" value="XM_001579351.1"/>
</dbReference>
<evidence type="ECO:0000313" key="1">
    <source>
        <dbReference type="EMBL" id="EAY18415.1"/>
    </source>
</evidence>
<dbReference type="SMR" id="A2DMI8"/>
<dbReference type="KEGG" id="tva:5463923"/>
<name>A2DMI8_TRIV3</name>
<proteinExistence type="predicted"/>
<accession>A2DMI8</accession>
<dbReference type="VEuPathDB" id="TrichDB:TVAGG3_0336490"/>
<dbReference type="AlphaFoldDB" id="A2DMI8"/>
<keyword evidence="2" id="KW-1185">Reference proteome</keyword>
<dbReference type="VEuPathDB" id="TrichDB:TVAG_046190"/>
<dbReference type="EMBL" id="DS113219">
    <property type="protein sequence ID" value="EAY18415.1"/>
    <property type="molecule type" value="Genomic_DNA"/>
</dbReference>
<dbReference type="Proteomes" id="UP000001542">
    <property type="component" value="Unassembled WGS sequence"/>
</dbReference>
<organism evidence="1 2">
    <name type="scientific">Trichomonas vaginalis (strain ATCC PRA-98 / G3)</name>
    <dbReference type="NCBI Taxonomy" id="412133"/>
    <lineage>
        <taxon>Eukaryota</taxon>
        <taxon>Metamonada</taxon>
        <taxon>Parabasalia</taxon>
        <taxon>Trichomonadida</taxon>
        <taxon>Trichomonadidae</taxon>
        <taxon>Trichomonas</taxon>
    </lineage>
</organism>
<reference evidence="1" key="2">
    <citation type="journal article" date="2007" name="Science">
        <title>Draft genome sequence of the sexually transmitted pathogen Trichomonas vaginalis.</title>
        <authorList>
            <person name="Carlton J.M."/>
            <person name="Hirt R.P."/>
            <person name="Silva J.C."/>
            <person name="Delcher A.L."/>
            <person name="Schatz M."/>
            <person name="Zhao Q."/>
            <person name="Wortman J.R."/>
            <person name="Bidwell S.L."/>
            <person name="Alsmark U.C.M."/>
            <person name="Besteiro S."/>
            <person name="Sicheritz-Ponten T."/>
            <person name="Noel C.J."/>
            <person name="Dacks J.B."/>
            <person name="Foster P.G."/>
            <person name="Simillion C."/>
            <person name="Van de Peer Y."/>
            <person name="Miranda-Saavedra D."/>
            <person name="Barton G.J."/>
            <person name="Westrop G.D."/>
            <person name="Mueller S."/>
            <person name="Dessi D."/>
            <person name="Fiori P.L."/>
            <person name="Ren Q."/>
            <person name="Paulsen I."/>
            <person name="Zhang H."/>
            <person name="Bastida-Corcuera F.D."/>
            <person name="Simoes-Barbosa A."/>
            <person name="Brown M.T."/>
            <person name="Hayes R.D."/>
            <person name="Mukherjee M."/>
            <person name="Okumura C.Y."/>
            <person name="Schneider R."/>
            <person name="Smith A.J."/>
            <person name="Vanacova S."/>
            <person name="Villalvazo M."/>
            <person name="Haas B.J."/>
            <person name="Pertea M."/>
            <person name="Feldblyum T.V."/>
            <person name="Utterback T.R."/>
            <person name="Shu C.L."/>
            <person name="Osoegawa K."/>
            <person name="de Jong P.J."/>
            <person name="Hrdy I."/>
            <person name="Horvathova L."/>
            <person name="Zubacova Z."/>
            <person name="Dolezal P."/>
            <person name="Malik S.B."/>
            <person name="Logsdon J.M. Jr."/>
            <person name="Henze K."/>
            <person name="Gupta A."/>
            <person name="Wang C.C."/>
            <person name="Dunne R.L."/>
            <person name="Upcroft J.A."/>
            <person name="Upcroft P."/>
            <person name="White O."/>
            <person name="Salzberg S.L."/>
            <person name="Tang P."/>
            <person name="Chiu C.-H."/>
            <person name="Lee Y.-S."/>
            <person name="Embley T.M."/>
            <person name="Coombs G.H."/>
            <person name="Mottram J.C."/>
            <person name="Tachezy J."/>
            <person name="Fraser-Liggett C.M."/>
            <person name="Johnson P.J."/>
        </authorList>
    </citation>
    <scope>NUCLEOTIDE SEQUENCE [LARGE SCALE GENOMIC DNA]</scope>
    <source>
        <strain evidence="1">G3</strain>
    </source>
</reference>
<gene>
    <name evidence="1" type="ORF">TVAG_046190</name>
</gene>
<reference evidence="1" key="1">
    <citation type="submission" date="2006-10" db="EMBL/GenBank/DDBJ databases">
        <authorList>
            <person name="Amadeo P."/>
            <person name="Zhao Q."/>
            <person name="Wortman J."/>
            <person name="Fraser-Liggett C."/>
            <person name="Carlton J."/>
        </authorList>
    </citation>
    <scope>NUCLEOTIDE SEQUENCE</scope>
    <source>
        <strain evidence="1">G3</strain>
    </source>
</reference>